<organism evidence="1 2">
    <name type="scientific">Methylocaldum szegediense</name>
    <dbReference type="NCBI Taxonomy" id="73780"/>
    <lineage>
        <taxon>Bacteria</taxon>
        <taxon>Pseudomonadati</taxon>
        <taxon>Pseudomonadota</taxon>
        <taxon>Gammaproteobacteria</taxon>
        <taxon>Methylococcales</taxon>
        <taxon>Methylococcaceae</taxon>
        <taxon>Methylocaldum</taxon>
    </lineage>
</organism>
<dbReference type="Proteomes" id="UP001162030">
    <property type="component" value="Chromosome"/>
</dbReference>
<name>A0ABM9HWH0_9GAMM</name>
<dbReference type="EMBL" id="OX458333">
    <property type="protein sequence ID" value="CAI8730446.1"/>
    <property type="molecule type" value="Genomic_DNA"/>
</dbReference>
<evidence type="ECO:0008006" key="3">
    <source>
        <dbReference type="Google" id="ProtNLM"/>
    </source>
</evidence>
<dbReference type="RefSeq" id="WP_084162069.1">
    <property type="nucleotide sequence ID" value="NZ_OX458333.1"/>
</dbReference>
<accession>A0ABM9HWH0</accession>
<protein>
    <recommendedName>
        <fullName evidence="3">Transposase</fullName>
    </recommendedName>
</protein>
<sequence length="102" mass="11551">MAHHFKAVVEVRCRVECFNPGRRCFESRQPLAYYLVTCEASVETAAIRGHWDIENCLHHVLDASLGEDPGGIRKNPGIFAQLRHYALNLLRHNGKTNIRAAI</sequence>
<keyword evidence="2" id="KW-1185">Reference proteome</keyword>
<gene>
    <name evidence="1" type="ORF">MSZNOR_0271</name>
</gene>
<reference evidence="1 2" key="1">
    <citation type="submission" date="2023-03" db="EMBL/GenBank/DDBJ databases">
        <authorList>
            <person name="Pearce D."/>
        </authorList>
    </citation>
    <scope>NUCLEOTIDE SEQUENCE [LARGE SCALE GENOMIC DNA]</scope>
    <source>
        <strain evidence="1">Msz</strain>
    </source>
</reference>
<proteinExistence type="predicted"/>
<evidence type="ECO:0000313" key="2">
    <source>
        <dbReference type="Proteomes" id="UP001162030"/>
    </source>
</evidence>
<evidence type="ECO:0000313" key="1">
    <source>
        <dbReference type="EMBL" id="CAI8730446.1"/>
    </source>
</evidence>